<protein>
    <submittedName>
        <fullName evidence="1">Ornithine cyclodeaminase family protein</fullName>
    </submittedName>
</protein>
<dbReference type="PANTHER" id="PTHR13812">
    <property type="entry name" value="KETIMINE REDUCTASE MU-CRYSTALLIN"/>
    <property type="match status" value="1"/>
</dbReference>
<dbReference type="Gene3D" id="3.40.50.720">
    <property type="entry name" value="NAD(P)-binding Rossmann-like Domain"/>
    <property type="match status" value="1"/>
</dbReference>
<sequence>MTVSLDAADVSALGPVAAVAAVRDALAGGLDPDGDVPRAVVPLAHGQGLLMPSEHGGWYGVKVATVAPGNTARGLRRINATYLLHDSATLTPVALLDGVALTTLRTPAVSVAVGLERLRALAAGCGGEGRGLRLVVFGAGPQGEGHVATVRAHVPVADVAVVTRRGGPVPGWADRHLAADDGGVADLVRRAEAVVTATSARRPVVDGRLVRDDAVVLAVGSHEPDVRELDSVLMGRATVVVESRGIALREAGDVVLAIREGTLAPDGLVTPADLSGARAAAPAGRPLVVKTCGAGWQDLVVAVAAYRRKTGTVGKRG</sequence>
<accession>A0ABW2MDU6</accession>
<dbReference type="InterPro" id="IPR036291">
    <property type="entry name" value="NAD(P)-bd_dom_sf"/>
</dbReference>
<dbReference type="InterPro" id="IPR003462">
    <property type="entry name" value="ODC_Mu_crystall"/>
</dbReference>
<keyword evidence="2" id="KW-1185">Reference proteome</keyword>
<dbReference type="RefSeq" id="WP_319285045.1">
    <property type="nucleotide sequence ID" value="NZ_JBHTCK010000004.1"/>
</dbReference>
<dbReference type="Pfam" id="PF02423">
    <property type="entry name" value="OCD_Mu_crystall"/>
    <property type="match status" value="1"/>
</dbReference>
<gene>
    <name evidence="1" type="ORF">ACFQW9_15485</name>
</gene>
<proteinExistence type="predicted"/>
<reference evidence="2" key="1">
    <citation type="journal article" date="2019" name="Int. J. Syst. Evol. Microbiol.">
        <title>The Global Catalogue of Microorganisms (GCM) 10K type strain sequencing project: providing services to taxonomists for standard genome sequencing and annotation.</title>
        <authorList>
            <consortium name="The Broad Institute Genomics Platform"/>
            <consortium name="The Broad Institute Genome Sequencing Center for Infectious Disease"/>
            <person name="Wu L."/>
            <person name="Ma J."/>
        </authorList>
    </citation>
    <scope>NUCLEOTIDE SEQUENCE [LARGE SCALE GENOMIC DNA]</scope>
    <source>
        <strain evidence="2">ICMP 19430</strain>
    </source>
</reference>
<name>A0ABW2MDU6_9ACTN</name>
<dbReference type="Proteomes" id="UP001596509">
    <property type="component" value="Unassembled WGS sequence"/>
</dbReference>
<dbReference type="InterPro" id="IPR023401">
    <property type="entry name" value="ODC_N"/>
</dbReference>
<dbReference type="PANTHER" id="PTHR13812:SF19">
    <property type="entry name" value="KETIMINE REDUCTASE MU-CRYSTALLIN"/>
    <property type="match status" value="1"/>
</dbReference>
<dbReference type="EMBL" id="JBHTCK010000004">
    <property type="protein sequence ID" value="MFC7352043.1"/>
    <property type="molecule type" value="Genomic_DNA"/>
</dbReference>
<evidence type="ECO:0000313" key="2">
    <source>
        <dbReference type="Proteomes" id="UP001596509"/>
    </source>
</evidence>
<dbReference type="Gene3D" id="3.30.1780.10">
    <property type="entry name" value="ornithine cyclodeaminase, domain 1"/>
    <property type="match status" value="1"/>
</dbReference>
<evidence type="ECO:0000313" key="1">
    <source>
        <dbReference type="EMBL" id="MFC7352043.1"/>
    </source>
</evidence>
<dbReference type="SUPFAM" id="SSF51735">
    <property type="entry name" value="NAD(P)-binding Rossmann-fold domains"/>
    <property type="match status" value="1"/>
</dbReference>
<comment type="caution">
    <text evidence="1">The sequence shown here is derived from an EMBL/GenBank/DDBJ whole genome shotgun (WGS) entry which is preliminary data.</text>
</comment>
<organism evidence="1 2">
    <name type="scientific">Streptomyces caviscabies</name>
    <dbReference type="NCBI Taxonomy" id="90079"/>
    <lineage>
        <taxon>Bacteria</taxon>
        <taxon>Bacillati</taxon>
        <taxon>Actinomycetota</taxon>
        <taxon>Actinomycetes</taxon>
        <taxon>Kitasatosporales</taxon>
        <taxon>Streptomycetaceae</taxon>
        <taxon>Streptomyces</taxon>
    </lineage>
</organism>